<name>A0A7G9RRH4_9BURK</name>
<dbReference type="PANTHER" id="PTHR30024:SF21">
    <property type="entry name" value="ABC TRANSPORTER SUBSTRATE-BINDING PROTEIN"/>
    <property type="match status" value="1"/>
</dbReference>
<feature type="domain" description="SsuA/THI5-like" evidence="1">
    <location>
        <begin position="68"/>
        <end position="275"/>
    </location>
</feature>
<dbReference type="RefSeq" id="WP_187598443.1">
    <property type="nucleotide sequence ID" value="NZ_CP060714.1"/>
</dbReference>
<dbReference type="PROSITE" id="PS51318">
    <property type="entry name" value="TAT"/>
    <property type="match status" value="1"/>
</dbReference>
<dbReference type="AlphaFoldDB" id="A0A7G9RRH4"/>
<dbReference type="InterPro" id="IPR006311">
    <property type="entry name" value="TAT_signal"/>
</dbReference>
<reference evidence="2 3" key="1">
    <citation type="submission" date="2020-08" db="EMBL/GenBank/DDBJ databases">
        <title>Genome sequence of Diaphorobacter ruginosibacter DSM 27467T.</title>
        <authorList>
            <person name="Hyun D.-W."/>
            <person name="Bae J.-W."/>
        </authorList>
    </citation>
    <scope>NUCLEOTIDE SEQUENCE [LARGE SCALE GENOMIC DNA]</scope>
    <source>
        <strain evidence="2 3">DSM 27467</strain>
    </source>
</reference>
<evidence type="ECO:0000259" key="1">
    <source>
        <dbReference type="Pfam" id="PF09084"/>
    </source>
</evidence>
<protein>
    <submittedName>
        <fullName evidence="2">ABC transporter substrate-binding protein</fullName>
    </submittedName>
</protein>
<evidence type="ECO:0000313" key="3">
    <source>
        <dbReference type="Proteomes" id="UP000515811"/>
    </source>
</evidence>
<dbReference type="Gene3D" id="3.40.190.10">
    <property type="entry name" value="Periplasmic binding protein-like II"/>
    <property type="match status" value="2"/>
</dbReference>
<dbReference type="KEGG" id="drg:H9K76_04895"/>
<organism evidence="2 3">
    <name type="scientific">Diaphorobacter ruginosibacter</name>
    <dbReference type="NCBI Taxonomy" id="1715720"/>
    <lineage>
        <taxon>Bacteria</taxon>
        <taxon>Pseudomonadati</taxon>
        <taxon>Pseudomonadota</taxon>
        <taxon>Betaproteobacteria</taxon>
        <taxon>Burkholderiales</taxon>
        <taxon>Comamonadaceae</taxon>
        <taxon>Diaphorobacter</taxon>
    </lineage>
</organism>
<dbReference type="InterPro" id="IPR015168">
    <property type="entry name" value="SsuA/THI5"/>
</dbReference>
<keyword evidence="3" id="KW-1185">Reference proteome</keyword>
<proteinExistence type="predicted"/>
<gene>
    <name evidence="2" type="ORF">H9K76_04895</name>
</gene>
<dbReference type="Proteomes" id="UP000515811">
    <property type="component" value="Chromosome"/>
</dbReference>
<dbReference type="EMBL" id="CP060714">
    <property type="protein sequence ID" value="QNN58199.1"/>
    <property type="molecule type" value="Genomic_DNA"/>
</dbReference>
<dbReference type="PANTHER" id="PTHR30024">
    <property type="entry name" value="ALIPHATIC SULFONATES-BINDING PROTEIN-RELATED"/>
    <property type="match status" value="1"/>
</dbReference>
<evidence type="ECO:0000313" key="2">
    <source>
        <dbReference type="EMBL" id="QNN58199.1"/>
    </source>
</evidence>
<dbReference type="Pfam" id="PF09084">
    <property type="entry name" value="NMT1"/>
    <property type="match status" value="1"/>
</dbReference>
<accession>A0A7G9RRH4</accession>
<dbReference type="SUPFAM" id="SSF53850">
    <property type="entry name" value="Periplasmic binding protein-like II"/>
    <property type="match status" value="1"/>
</dbReference>
<sequence>MREARDTGAEDAVTRAIAGRRQWLRTAGAMAAAGAAGALGSRVWASGPLKPVKLAWNANAICLSAAPVAMARGIFEKHGLQVELVNFAGSTDQLLEAIATSKADAGVGMIHRWIKPLESGFDVKLVGSSHGGCSRLVGFEPAGVTELAKLKGRTIAVSDLNSPGKNFFAVLLAKAGIDPERDVAWRQFPGDMLGLAVEKGEAHAIADSDPNLLLIQRRTKGLVDIATNLSGEYAAKTCCVLGVSGAMVRNDRGTAAALTRAIVEASDFVADNPAETARIFSPYTKVPESELRAVLSTLTHRSHPVGTKLREEIEFYARDFKLVKVLKASTDPARFASHVFADVLA</sequence>